<evidence type="ECO:0000313" key="1">
    <source>
        <dbReference type="EMBL" id="CEM27920.1"/>
    </source>
</evidence>
<name>A0A0G4GFE1_VITBC</name>
<organism evidence="1 2">
    <name type="scientific">Vitrella brassicaformis (strain CCMP3155)</name>
    <dbReference type="NCBI Taxonomy" id="1169540"/>
    <lineage>
        <taxon>Eukaryota</taxon>
        <taxon>Sar</taxon>
        <taxon>Alveolata</taxon>
        <taxon>Colpodellida</taxon>
        <taxon>Vitrellaceae</taxon>
        <taxon>Vitrella</taxon>
    </lineage>
</organism>
<gene>
    <name evidence="1" type="ORF">Vbra_17578</name>
</gene>
<dbReference type="OMA" id="CEFQITS"/>
<dbReference type="Proteomes" id="UP000041254">
    <property type="component" value="Unassembled WGS sequence"/>
</dbReference>
<dbReference type="AlphaFoldDB" id="A0A0G4GFE1"/>
<evidence type="ECO:0000313" key="2">
    <source>
        <dbReference type="Proteomes" id="UP000041254"/>
    </source>
</evidence>
<dbReference type="Gene3D" id="3.40.140.10">
    <property type="entry name" value="Cytidine Deaminase, domain 2"/>
    <property type="match status" value="1"/>
</dbReference>
<dbReference type="CDD" id="cd01283">
    <property type="entry name" value="cytidine_deaminase"/>
    <property type="match status" value="1"/>
</dbReference>
<keyword evidence="2" id="KW-1185">Reference proteome</keyword>
<dbReference type="InParanoid" id="A0A0G4GFE1"/>
<sequence>MTTPADRVGEVCATCVVPCADGTGGICGKQNLATGGTSTTSGPLAGSNRWLVTEEYTRLRLYGEIDPREPLKRLVDEMRRFVNDWKSFEAAGEMDPFWHRKSSKTVLAVVMVVNKSGQEMFYRGMNSEISLPSGSNCAERSAISTCISNSLDVRRSDFRAIAVADPKDELNPIAPCGVCDEWLQKIQEESPGFSIVTFTTSECNEIRERCPRLFQKEMPPSEAPPHLRENWACRLCAFQYNPPRVARCQQCREPRFRFRPRNRKERIRVMGLMKSDISGVESVELERQVEAGVLPEIDSESLQRILNDLRSLKFIEKAWPPASTPRHRGPVAN</sequence>
<dbReference type="VEuPathDB" id="CryptoDB:Vbra_17578"/>
<evidence type="ECO:0008006" key="3">
    <source>
        <dbReference type="Google" id="ProtNLM"/>
    </source>
</evidence>
<dbReference type="InterPro" id="IPR032723">
    <property type="entry name" value="Deaminase_LmjF365940"/>
</dbReference>
<dbReference type="InterPro" id="IPR016193">
    <property type="entry name" value="Cytidine_deaminase-like"/>
</dbReference>
<dbReference type="SUPFAM" id="SSF53927">
    <property type="entry name" value="Cytidine deaminase-like"/>
    <property type="match status" value="1"/>
</dbReference>
<protein>
    <recommendedName>
        <fullName evidence="3">RanBP2-type domain-containing protein</fullName>
    </recommendedName>
</protein>
<dbReference type="GO" id="GO:0003824">
    <property type="term" value="F:catalytic activity"/>
    <property type="evidence" value="ECO:0007669"/>
    <property type="project" value="InterPro"/>
</dbReference>
<dbReference type="OrthoDB" id="40021at2759"/>
<reference evidence="1 2" key="1">
    <citation type="submission" date="2014-11" db="EMBL/GenBank/DDBJ databases">
        <authorList>
            <person name="Zhu J."/>
            <person name="Qi W."/>
            <person name="Song R."/>
        </authorList>
    </citation>
    <scope>NUCLEOTIDE SEQUENCE [LARGE SCALE GENOMIC DNA]</scope>
</reference>
<dbReference type="Pfam" id="PF14421">
    <property type="entry name" value="LmjF365940-deam"/>
    <property type="match status" value="2"/>
</dbReference>
<proteinExistence type="predicted"/>
<dbReference type="PhylomeDB" id="A0A0G4GFE1"/>
<dbReference type="EMBL" id="CDMY01000646">
    <property type="protein sequence ID" value="CEM27920.1"/>
    <property type="molecule type" value="Genomic_DNA"/>
</dbReference>
<accession>A0A0G4GFE1</accession>